<accession>A0A9D5HS46</accession>
<dbReference type="PANTHER" id="PTHR47070:SF2">
    <property type="entry name" value="OS06G0206100 PROTEIN"/>
    <property type="match status" value="1"/>
</dbReference>
<feature type="region of interest" description="Disordered" evidence="1">
    <location>
        <begin position="62"/>
        <end position="97"/>
    </location>
</feature>
<organism evidence="3 4">
    <name type="scientific">Dioscorea zingiberensis</name>
    <dbReference type="NCBI Taxonomy" id="325984"/>
    <lineage>
        <taxon>Eukaryota</taxon>
        <taxon>Viridiplantae</taxon>
        <taxon>Streptophyta</taxon>
        <taxon>Embryophyta</taxon>
        <taxon>Tracheophyta</taxon>
        <taxon>Spermatophyta</taxon>
        <taxon>Magnoliopsida</taxon>
        <taxon>Liliopsida</taxon>
        <taxon>Dioscoreales</taxon>
        <taxon>Dioscoreaceae</taxon>
        <taxon>Dioscorea</taxon>
    </lineage>
</organism>
<feature type="region of interest" description="Disordered" evidence="1">
    <location>
        <begin position="460"/>
        <end position="502"/>
    </location>
</feature>
<reference evidence="3" key="1">
    <citation type="submission" date="2021-03" db="EMBL/GenBank/DDBJ databases">
        <authorList>
            <person name="Li Z."/>
            <person name="Yang C."/>
        </authorList>
    </citation>
    <scope>NUCLEOTIDE SEQUENCE</scope>
    <source>
        <strain evidence="3">Dzin_1.0</strain>
        <tissue evidence="3">Leaf</tissue>
    </source>
</reference>
<protein>
    <recommendedName>
        <fullName evidence="2">GBF-interacting protein 1 N-terminal domain-containing protein</fullName>
    </recommendedName>
</protein>
<sequence>MVLGPRSDGENRAISFRVRSTIQTIREIVRDHSEADIYAALRESNMDPNETAQKLLNQDPFHEVRRKRDKKREITDKRHDEARKSTDNMKWSTHQKSWGQNVQRNNYVRNAPPGISQKFQIVRDNRVSQSGNSNIKPESVHSAPDNKKMAASDQSSVGILTLQKHSSARNAEGDMAPLGVNAPFDKLAKRTDASDSHLPQSSEGEQRAIPITTSQVETKIQSNSQTHSATLTSTVSVPSLKPVHAPSDSGASKTVGAIQCEAGVVGVQRQTSAHLTSTSNKSFSRHPQGKEDFTSKGFSGHSASLYKNNKPSQRHASHPATPSLVIHRTISHSQYTSKPYLESVGPHKATQVNMVWRQRSSQKLISSDAVVKSESSASSTSCVGGDRCSNDVDLTGLSEKLSQTNVSEDQHVIIPQHLRVPESARSGLCFGSFPTETLPHQTFENAELGDEPTISSKSIQITTRKDDSQAEQGDPVDYQARTCRSDPPSPVKEPENLLPVNDESYNSQNIESYADIGLVESNSPLYNSSADQQIQNSSSMASFMAYDPPTDYDVAFLGTSMEDSPHGQGFVLASEALSSHATSSNPLSISTMIQQPIQQQPVTQLYPPVQISPFPNFIPYRHVFSPLYVSSMQNYSSNSPFPHPSTGNGYVLMPGAGSHLTSGGMKYTASQYKLVPPGSNTGYGNYTNPSGFSISTSGTVGTATGLDDMTRVKYKDNSIYIPNPQADISDIWVQTPREITGLQSTPFYNVQGQAPHPAFMPTHAGHASFNAAAQSPHLPFQGLYPPQAATIGNPHHMVHPQVPPGLGGNIGVGVAPPGAPQVGNYQQPQLSHLNWAPNF</sequence>
<feature type="compositionally biased region" description="Polar residues" evidence="1">
    <location>
        <begin position="301"/>
        <end position="311"/>
    </location>
</feature>
<feature type="domain" description="GBF-interacting protein 1 N-terminal" evidence="2">
    <location>
        <begin position="17"/>
        <end position="73"/>
    </location>
</feature>
<proteinExistence type="predicted"/>
<feature type="compositionally biased region" description="Polar residues" evidence="1">
    <location>
        <begin position="270"/>
        <end position="282"/>
    </location>
</feature>
<feature type="compositionally biased region" description="Polar residues" evidence="1">
    <location>
        <begin position="127"/>
        <end position="136"/>
    </location>
</feature>
<dbReference type="AlphaFoldDB" id="A0A9D5HS46"/>
<evidence type="ECO:0000313" key="4">
    <source>
        <dbReference type="Proteomes" id="UP001085076"/>
    </source>
</evidence>
<dbReference type="PANTHER" id="PTHR47070">
    <property type="entry name" value="HYDROXYPROLINE-RICH GLYCOPROTEIN-LIKE"/>
    <property type="match status" value="1"/>
</dbReference>
<comment type="caution">
    <text evidence="3">The sequence shown here is derived from an EMBL/GenBank/DDBJ whole genome shotgun (WGS) entry which is preliminary data.</text>
</comment>
<evidence type="ECO:0000259" key="2">
    <source>
        <dbReference type="Pfam" id="PF06972"/>
    </source>
</evidence>
<dbReference type="SUPFAM" id="SSF46934">
    <property type="entry name" value="UBA-like"/>
    <property type="match status" value="1"/>
</dbReference>
<feature type="compositionally biased region" description="Polar residues" evidence="1">
    <location>
        <begin position="88"/>
        <end position="97"/>
    </location>
</feature>
<dbReference type="Pfam" id="PF06972">
    <property type="entry name" value="GIP1_N"/>
    <property type="match status" value="1"/>
</dbReference>
<feature type="region of interest" description="Disordered" evidence="1">
    <location>
        <begin position="270"/>
        <end position="319"/>
    </location>
</feature>
<feature type="region of interest" description="Disordered" evidence="1">
    <location>
        <begin position="216"/>
        <end position="235"/>
    </location>
</feature>
<reference evidence="3" key="2">
    <citation type="journal article" date="2022" name="Hortic Res">
        <title>The genome of Dioscorea zingiberensis sheds light on the biosynthesis, origin and evolution of the medicinally important diosgenin saponins.</title>
        <authorList>
            <person name="Li Y."/>
            <person name="Tan C."/>
            <person name="Li Z."/>
            <person name="Guo J."/>
            <person name="Li S."/>
            <person name="Chen X."/>
            <person name="Wang C."/>
            <person name="Dai X."/>
            <person name="Yang H."/>
            <person name="Song W."/>
            <person name="Hou L."/>
            <person name="Xu J."/>
            <person name="Tong Z."/>
            <person name="Xu A."/>
            <person name="Yuan X."/>
            <person name="Wang W."/>
            <person name="Yang Q."/>
            <person name="Chen L."/>
            <person name="Sun Z."/>
            <person name="Wang K."/>
            <person name="Pan B."/>
            <person name="Chen J."/>
            <person name="Bao Y."/>
            <person name="Liu F."/>
            <person name="Qi X."/>
            <person name="Gang D.R."/>
            <person name="Wen J."/>
            <person name="Li J."/>
        </authorList>
    </citation>
    <scope>NUCLEOTIDE SEQUENCE</scope>
    <source>
        <strain evidence="3">Dzin_1.0</strain>
    </source>
</reference>
<dbReference type="EMBL" id="JAGGNH010000001">
    <property type="protein sequence ID" value="KAJ0987330.1"/>
    <property type="molecule type" value="Genomic_DNA"/>
</dbReference>
<dbReference type="InterPro" id="IPR009060">
    <property type="entry name" value="UBA-like_sf"/>
</dbReference>
<evidence type="ECO:0000313" key="3">
    <source>
        <dbReference type="EMBL" id="KAJ0987330.1"/>
    </source>
</evidence>
<dbReference type="InterPro" id="IPR009719">
    <property type="entry name" value="GIP1_N"/>
</dbReference>
<gene>
    <name evidence="3" type="ORF">J5N97_005686</name>
</gene>
<dbReference type="OrthoDB" id="657470at2759"/>
<feature type="compositionally biased region" description="Basic and acidic residues" evidence="1">
    <location>
        <begin position="71"/>
        <end position="87"/>
    </location>
</feature>
<dbReference type="Proteomes" id="UP001085076">
    <property type="component" value="Miscellaneous, Linkage group lg01"/>
</dbReference>
<evidence type="ECO:0000256" key="1">
    <source>
        <dbReference type="SAM" id="MobiDB-lite"/>
    </source>
</evidence>
<name>A0A9D5HS46_9LILI</name>
<feature type="region of interest" description="Disordered" evidence="1">
    <location>
        <begin position="127"/>
        <end position="156"/>
    </location>
</feature>
<keyword evidence="4" id="KW-1185">Reference proteome</keyword>